<dbReference type="Proteomes" id="UP001283361">
    <property type="component" value="Unassembled WGS sequence"/>
</dbReference>
<evidence type="ECO:0000313" key="3">
    <source>
        <dbReference type="Proteomes" id="UP001283361"/>
    </source>
</evidence>
<dbReference type="EMBL" id="JAWDGP010006162">
    <property type="protein sequence ID" value="KAK3746169.1"/>
    <property type="molecule type" value="Genomic_DNA"/>
</dbReference>
<proteinExistence type="predicted"/>
<keyword evidence="3" id="KW-1185">Reference proteome</keyword>
<sequence length="224" mass="24983">MSLIFAHSIFSLPALKVKDLLWTGQLQIINAGQRTTDKVALATSSTRLRISIHPNGDWKLQTDEKAKLLSTLVPRRSLRPLQKQNSSQLLYRVAHRSTRTSGHQSELHLAQPDFPHVRTQSPPFDLDTSAVPEWDCSRRSNTGWRVTRHTLADPTAGWVKTLHVTPPSAQHPPNLFTSITHPRVTNTNLSTPNQQPSVSTAQPTTNSSLIRSRSPLTPKLSRPP</sequence>
<name>A0AAE0YIJ3_9GAST</name>
<dbReference type="AlphaFoldDB" id="A0AAE0YIJ3"/>
<protein>
    <submittedName>
        <fullName evidence="2">Uncharacterized protein</fullName>
    </submittedName>
</protein>
<comment type="caution">
    <text evidence="2">The sequence shown here is derived from an EMBL/GenBank/DDBJ whole genome shotgun (WGS) entry which is preliminary data.</text>
</comment>
<accession>A0AAE0YIJ3</accession>
<evidence type="ECO:0000313" key="2">
    <source>
        <dbReference type="EMBL" id="KAK3746169.1"/>
    </source>
</evidence>
<reference evidence="2" key="1">
    <citation type="journal article" date="2023" name="G3 (Bethesda)">
        <title>A reference genome for the long-term kleptoplast-retaining sea slug Elysia crispata morphotype clarki.</title>
        <authorList>
            <person name="Eastman K.E."/>
            <person name="Pendleton A.L."/>
            <person name="Shaikh M.A."/>
            <person name="Suttiyut T."/>
            <person name="Ogas R."/>
            <person name="Tomko P."/>
            <person name="Gavelis G."/>
            <person name="Widhalm J.R."/>
            <person name="Wisecaver J.H."/>
        </authorList>
    </citation>
    <scope>NUCLEOTIDE SEQUENCE</scope>
    <source>
        <strain evidence="2">ECLA1</strain>
    </source>
</reference>
<feature type="compositionally biased region" description="Polar residues" evidence="1">
    <location>
        <begin position="179"/>
        <end position="215"/>
    </location>
</feature>
<organism evidence="2 3">
    <name type="scientific">Elysia crispata</name>
    <name type="common">lettuce slug</name>
    <dbReference type="NCBI Taxonomy" id="231223"/>
    <lineage>
        <taxon>Eukaryota</taxon>
        <taxon>Metazoa</taxon>
        <taxon>Spiralia</taxon>
        <taxon>Lophotrochozoa</taxon>
        <taxon>Mollusca</taxon>
        <taxon>Gastropoda</taxon>
        <taxon>Heterobranchia</taxon>
        <taxon>Euthyneura</taxon>
        <taxon>Panpulmonata</taxon>
        <taxon>Sacoglossa</taxon>
        <taxon>Placobranchoidea</taxon>
        <taxon>Plakobranchidae</taxon>
        <taxon>Elysia</taxon>
    </lineage>
</organism>
<gene>
    <name evidence="2" type="ORF">RRG08_014643</name>
</gene>
<feature type="region of interest" description="Disordered" evidence="1">
    <location>
        <begin position="179"/>
        <end position="224"/>
    </location>
</feature>
<evidence type="ECO:0000256" key="1">
    <source>
        <dbReference type="SAM" id="MobiDB-lite"/>
    </source>
</evidence>